<proteinExistence type="predicted"/>
<dbReference type="Proteomes" id="UP000001357">
    <property type="component" value="Unassembled WGS sequence"/>
</dbReference>
<evidence type="ECO:0000313" key="2">
    <source>
        <dbReference type="Proteomes" id="UP000001357"/>
    </source>
</evidence>
<dbReference type="Gene3D" id="2.60.120.200">
    <property type="match status" value="3"/>
</dbReference>
<dbReference type="GeneID" id="5896227"/>
<accession>A9VE19</accession>
<evidence type="ECO:0000313" key="1">
    <source>
        <dbReference type="EMBL" id="EDQ84247.1"/>
    </source>
</evidence>
<name>A9VE19_MONBE</name>
<dbReference type="AlphaFoldDB" id="A9VE19"/>
<sequence>MVVDHKGTLLINATNGVVINGVDVLAHITGDLASAKHCNLPDSVAVTDVTGPCNATVLGVARCNTQTQNPECIPGYTTSQAPKAPCQIQADLLHLSFDNNLLDLSYNRRNILYYGAAPDNLFGRHLRAPANVIGGAFSVCVDVMFDTFGLSSRIFDFSMSEEGTRLGANNNLLMLNRHDSNDILFEAYQGNHIATQLRSNNFFEAGIWAHVCVTATSDGTYTLYKNGVQTMQMSNAPPIPYLRRTSNYIGRSNFNDNPDFDGAIDNLRMWSRALTSSQIADLFLEDASGLDNNGVAFNHHNMNLYQVNAPEGDMALYLDGVNDYVIAPSLSLKNAFTVGALVSLAHINGIAHELVPQPCLDQFYSIVESIFIGNSHETTTLEFTFLFEDRSLDTFMIVAGGFDWAYGGFQHYCFTLEGPLAIVYRQGREIGRNSNMRVRNSTEYRNIFIGRSTFAGDDYFGGNLDDYRVYNFALSAEDVHHLLCQGRPDLDCVGLVAHFKFDGNVRDASGNEWHGELVPVNIRAKDLFFENTNVAVGTGALLLPGNGSWVQLPARNFGGDFTVCSWIQTRRVGMWERIVDFGNSTNRMYIARWNTNAELFMEINGEVVRANLPADKADVFIHVCGFSNSTGGYLAIDGELVGSNVGMLQMPVGWLDVNYIGKSAAAVSDAPLDAVLDDLRIYDHALSMNEVAQLANMAL</sequence>
<evidence type="ECO:0008006" key="3">
    <source>
        <dbReference type="Google" id="ProtNLM"/>
    </source>
</evidence>
<dbReference type="EMBL" id="CH991593">
    <property type="protein sequence ID" value="EDQ84247.1"/>
    <property type="molecule type" value="Genomic_DNA"/>
</dbReference>
<dbReference type="RefSeq" id="XP_001750971.1">
    <property type="nucleotide sequence ID" value="XM_001750919.1"/>
</dbReference>
<dbReference type="PANTHER" id="PTHR35889">
    <property type="entry name" value="CYCLOINULO-OLIGOSACCHARIDE FRUCTANOTRANSFERASE-RELATED"/>
    <property type="match status" value="1"/>
</dbReference>
<dbReference type="KEGG" id="mbr:MONBRDRAFT_34782"/>
<dbReference type="InParanoid" id="A9VE19"/>
<gene>
    <name evidence="1" type="ORF">MONBRDRAFT_34782</name>
</gene>
<reference evidence="1 2" key="1">
    <citation type="journal article" date="2008" name="Nature">
        <title>The genome of the choanoflagellate Monosiga brevicollis and the origin of metazoans.</title>
        <authorList>
            <consortium name="JGI Sequencing"/>
            <person name="King N."/>
            <person name="Westbrook M.J."/>
            <person name="Young S.L."/>
            <person name="Kuo A."/>
            <person name="Abedin M."/>
            <person name="Chapman J."/>
            <person name="Fairclough S."/>
            <person name="Hellsten U."/>
            <person name="Isogai Y."/>
            <person name="Letunic I."/>
            <person name="Marr M."/>
            <person name="Pincus D."/>
            <person name="Putnam N."/>
            <person name="Rokas A."/>
            <person name="Wright K.J."/>
            <person name="Zuzow R."/>
            <person name="Dirks W."/>
            <person name="Good M."/>
            <person name="Goodstein D."/>
            <person name="Lemons D."/>
            <person name="Li W."/>
            <person name="Lyons J.B."/>
            <person name="Morris A."/>
            <person name="Nichols S."/>
            <person name="Richter D.J."/>
            <person name="Salamov A."/>
            <person name="Bork P."/>
            <person name="Lim W.A."/>
            <person name="Manning G."/>
            <person name="Miller W.T."/>
            <person name="McGinnis W."/>
            <person name="Shapiro H."/>
            <person name="Tjian R."/>
            <person name="Grigoriev I.V."/>
            <person name="Rokhsar D."/>
        </authorList>
    </citation>
    <scope>NUCLEOTIDE SEQUENCE [LARGE SCALE GENOMIC DNA]</scope>
    <source>
        <strain evidence="2">MX1 / ATCC 50154</strain>
    </source>
</reference>
<dbReference type="InterPro" id="IPR013320">
    <property type="entry name" value="ConA-like_dom_sf"/>
</dbReference>
<dbReference type="PANTHER" id="PTHR35889:SF3">
    <property type="entry name" value="F-BOX DOMAIN-CONTAINING PROTEIN"/>
    <property type="match status" value="1"/>
</dbReference>
<protein>
    <recommendedName>
        <fullName evidence="3">LamG-like jellyroll fold domain-containing protein</fullName>
    </recommendedName>
</protein>
<organism evidence="1 2">
    <name type="scientific">Monosiga brevicollis</name>
    <name type="common">Choanoflagellate</name>
    <dbReference type="NCBI Taxonomy" id="81824"/>
    <lineage>
        <taxon>Eukaryota</taxon>
        <taxon>Choanoflagellata</taxon>
        <taxon>Craspedida</taxon>
        <taxon>Salpingoecidae</taxon>
        <taxon>Monosiga</taxon>
    </lineage>
</organism>
<keyword evidence="2" id="KW-1185">Reference proteome</keyword>
<dbReference type="Pfam" id="PF13385">
    <property type="entry name" value="Laminin_G_3"/>
    <property type="match status" value="3"/>
</dbReference>
<dbReference type="SUPFAM" id="SSF49899">
    <property type="entry name" value="Concanavalin A-like lectins/glucanases"/>
    <property type="match status" value="3"/>
</dbReference>